<gene>
    <name evidence="7" type="ordered locus">CLOAM1596</name>
</gene>
<evidence type="ECO:0000256" key="4">
    <source>
        <dbReference type="ARBA" id="ARBA00023004"/>
    </source>
</evidence>
<keyword evidence="1" id="KW-0001">2Fe-2S</keyword>
<sequence length="155" mass="16883">MMKEISLILNNEPRNVQVENNEILLDVLRNKLGIKSPKCGCERGDCGACTVLLDGKAVRSCLILAVEAENHSITTLEGISREKLSALQKAFIEFNSFQCGYCAPGIILAVTELLEKNPHPSLEEIKESIAGNLCRCTGYTPIFDAIMSLTGKGVK</sequence>
<dbReference type="InterPro" id="IPR051452">
    <property type="entry name" value="Diverse_Oxidoreductases"/>
</dbReference>
<dbReference type="Pfam" id="PF00111">
    <property type="entry name" value="Fer2"/>
    <property type="match status" value="1"/>
</dbReference>
<dbReference type="PANTHER" id="PTHR44379">
    <property type="entry name" value="OXIDOREDUCTASE WITH IRON-SULFUR SUBUNIT"/>
    <property type="match status" value="1"/>
</dbReference>
<reference evidence="7 8" key="1">
    <citation type="journal article" date="2008" name="J. Bacteriol.">
        <title>'Candidatus Cloacamonas acidaminovorans': genome sequence reconstruction provides a first glimpse of a new bacterial division.</title>
        <authorList>
            <person name="Pelletier E."/>
            <person name="Kreimeyer A."/>
            <person name="Bocs S."/>
            <person name="Rouy Z."/>
            <person name="Gyapay G."/>
            <person name="Chouari R."/>
            <person name="Riviere D."/>
            <person name="Ganesan A."/>
            <person name="Daegelen P."/>
            <person name="Sghir A."/>
            <person name="Cohen G.N."/>
            <person name="Medigue C."/>
            <person name="Weissenbach J."/>
            <person name="Le Paslier D."/>
        </authorList>
    </citation>
    <scope>NUCLEOTIDE SEQUENCE [LARGE SCALE GENOMIC DNA]</scope>
    <source>
        <strain evidence="8">Evry</strain>
    </source>
</reference>
<dbReference type="InterPro" id="IPR012675">
    <property type="entry name" value="Beta-grasp_dom_sf"/>
</dbReference>
<dbReference type="SUPFAM" id="SSF54292">
    <property type="entry name" value="2Fe-2S ferredoxin-like"/>
    <property type="match status" value="1"/>
</dbReference>
<keyword evidence="8" id="KW-1185">Reference proteome</keyword>
<dbReference type="GO" id="GO:0051537">
    <property type="term" value="F:2 iron, 2 sulfur cluster binding"/>
    <property type="evidence" value="ECO:0007669"/>
    <property type="project" value="UniProtKB-KW"/>
</dbReference>
<protein>
    <submittedName>
        <fullName evidence="7">Dehydrogenase, 2Fe-2S ferredoxin-like subunit, small chain</fullName>
        <ecNumber evidence="7">1.-.-.-</ecNumber>
    </submittedName>
</protein>
<evidence type="ECO:0000256" key="1">
    <source>
        <dbReference type="ARBA" id="ARBA00022714"/>
    </source>
</evidence>
<dbReference type="EC" id="1.-.-.-" evidence="7"/>
<dbReference type="InterPro" id="IPR036884">
    <property type="entry name" value="2Fe-2S-bd_dom_sf"/>
</dbReference>
<dbReference type="RefSeq" id="WP_015425292.1">
    <property type="nucleotide sequence ID" value="NC_020449.1"/>
</dbReference>
<dbReference type="EMBL" id="CU466930">
    <property type="protein sequence ID" value="CAO81434.1"/>
    <property type="molecule type" value="Genomic_DNA"/>
</dbReference>
<dbReference type="PROSITE" id="PS00197">
    <property type="entry name" value="2FE2S_FER_1"/>
    <property type="match status" value="1"/>
</dbReference>
<evidence type="ECO:0000256" key="2">
    <source>
        <dbReference type="ARBA" id="ARBA00022723"/>
    </source>
</evidence>
<dbReference type="InterPro" id="IPR036010">
    <property type="entry name" value="2Fe-2S_ferredoxin-like_sf"/>
</dbReference>
<evidence type="ECO:0000256" key="5">
    <source>
        <dbReference type="ARBA" id="ARBA00023014"/>
    </source>
</evidence>
<dbReference type="Gene3D" id="1.10.150.120">
    <property type="entry name" value="[2Fe-2S]-binding domain"/>
    <property type="match status" value="1"/>
</dbReference>
<dbReference type="HOGENOM" id="CLU_052511_3_0_0"/>
<dbReference type="Gene3D" id="3.10.20.30">
    <property type="match status" value="1"/>
</dbReference>
<dbReference type="Proteomes" id="UP000002019">
    <property type="component" value="Chromosome"/>
</dbReference>
<dbReference type="SUPFAM" id="SSF47741">
    <property type="entry name" value="CO dehydrogenase ISP C-domain like"/>
    <property type="match status" value="1"/>
</dbReference>
<keyword evidence="5" id="KW-0411">Iron-sulfur</keyword>
<dbReference type="PROSITE" id="PS51085">
    <property type="entry name" value="2FE2S_FER_2"/>
    <property type="match status" value="1"/>
</dbReference>
<keyword evidence="3 7" id="KW-0560">Oxidoreductase</keyword>
<dbReference type="InterPro" id="IPR006058">
    <property type="entry name" value="2Fe2S_fd_BS"/>
</dbReference>
<keyword evidence="4" id="KW-0408">Iron</keyword>
<keyword evidence="2" id="KW-0479">Metal-binding</keyword>
<evidence type="ECO:0000313" key="8">
    <source>
        <dbReference type="Proteomes" id="UP000002019"/>
    </source>
</evidence>
<accession>B0VJX0</accession>
<organism evidence="7 8">
    <name type="scientific">Cloacimonas acidaminovorans (strain Evry)</name>
    <dbReference type="NCBI Taxonomy" id="459349"/>
    <lineage>
        <taxon>Bacteria</taxon>
        <taxon>Pseudomonadati</taxon>
        <taxon>Candidatus Cloacimonadota</taxon>
        <taxon>Candidatus Cloacimonadia</taxon>
        <taxon>Candidatus Cloacimonadales</taxon>
        <taxon>Candidatus Cloacimonadaceae</taxon>
        <taxon>Candidatus Cloacimonas</taxon>
    </lineage>
</organism>
<proteinExistence type="predicted"/>
<dbReference type="KEGG" id="caci:CLOAM1596"/>
<dbReference type="GO" id="GO:0016491">
    <property type="term" value="F:oxidoreductase activity"/>
    <property type="evidence" value="ECO:0007669"/>
    <property type="project" value="UniProtKB-KW"/>
</dbReference>
<evidence type="ECO:0000256" key="3">
    <source>
        <dbReference type="ARBA" id="ARBA00023002"/>
    </source>
</evidence>
<name>B0VJX0_CLOAI</name>
<dbReference type="InterPro" id="IPR001041">
    <property type="entry name" value="2Fe-2S_ferredoxin-type"/>
</dbReference>
<evidence type="ECO:0000259" key="6">
    <source>
        <dbReference type="PROSITE" id="PS51085"/>
    </source>
</evidence>
<dbReference type="InterPro" id="IPR002888">
    <property type="entry name" value="2Fe-2S-bd"/>
</dbReference>
<evidence type="ECO:0000313" key="7">
    <source>
        <dbReference type="EMBL" id="CAO81434.1"/>
    </source>
</evidence>
<dbReference type="STRING" id="459349.CLOAM1596"/>
<dbReference type="AlphaFoldDB" id="B0VJX0"/>
<dbReference type="Pfam" id="PF01799">
    <property type="entry name" value="Fer2_2"/>
    <property type="match status" value="1"/>
</dbReference>
<dbReference type="GO" id="GO:0046872">
    <property type="term" value="F:metal ion binding"/>
    <property type="evidence" value="ECO:0007669"/>
    <property type="project" value="UniProtKB-KW"/>
</dbReference>
<dbReference type="PANTHER" id="PTHR44379:SF8">
    <property type="entry name" value="XANTHINE DEHYDROGENASE IRON-SULFUR-BINDING SUBUNIT XDHC-RELATED"/>
    <property type="match status" value="1"/>
</dbReference>
<dbReference type="eggNOG" id="COG2080">
    <property type="taxonomic scope" value="Bacteria"/>
</dbReference>
<feature type="domain" description="2Fe-2S ferredoxin-type" evidence="6">
    <location>
        <begin position="3"/>
        <end position="79"/>
    </location>
</feature>